<name>A0ABT6F0T2_9SYNE</name>
<keyword evidence="1" id="KW-0732">Signal</keyword>
<organism evidence="3 4">
    <name type="scientific">Candidatus Synechococcus calcipolaris G9</name>
    <dbReference type="NCBI Taxonomy" id="1497997"/>
    <lineage>
        <taxon>Bacteria</taxon>
        <taxon>Bacillati</taxon>
        <taxon>Cyanobacteriota</taxon>
        <taxon>Cyanophyceae</taxon>
        <taxon>Synechococcales</taxon>
        <taxon>Synechococcaceae</taxon>
        <taxon>Synechococcus</taxon>
    </lineage>
</organism>
<reference evidence="3" key="2">
    <citation type="submission" date="2022-01" db="EMBL/GenBank/DDBJ databases">
        <authorList>
            <person name="Zivanovic Y."/>
            <person name="Moreira D."/>
            <person name="Lopez-Garcia P."/>
        </authorList>
    </citation>
    <scope>NUCLEOTIDE SEQUENCE</scope>
    <source>
        <strain evidence="3">G9</strain>
    </source>
</reference>
<evidence type="ECO:0000313" key="3">
    <source>
        <dbReference type="EMBL" id="MDG2991393.1"/>
    </source>
</evidence>
<evidence type="ECO:0000256" key="1">
    <source>
        <dbReference type="SAM" id="SignalP"/>
    </source>
</evidence>
<comment type="caution">
    <text evidence="3">The sequence shown here is derived from an EMBL/GenBank/DDBJ whole genome shotgun (WGS) entry which is preliminary data.</text>
</comment>
<proteinExistence type="predicted"/>
<feature type="domain" description="SLH" evidence="2">
    <location>
        <begin position="240"/>
        <end position="307"/>
    </location>
</feature>
<gene>
    <name evidence="3" type="ORF">L3556_10690</name>
</gene>
<dbReference type="Proteomes" id="UP001154265">
    <property type="component" value="Unassembled WGS sequence"/>
</dbReference>
<dbReference type="PROSITE" id="PS51272">
    <property type="entry name" value="SLH"/>
    <property type="match status" value="1"/>
</dbReference>
<evidence type="ECO:0000259" key="2">
    <source>
        <dbReference type="PROSITE" id="PS51272"/>
    </source>
</evidence>
<accession>A0ABT6F0T2</accession>
<sequence>MNDRSRLRFSLLLLCLLGLSSCDGSTALEQLFAPDVNTDQWSQTEPGSQELPMDLRYPQASLMDSTPLAAEPTPRIQSRWQVAAPSQPIVQFYIQQFQRAGWELLDQQQQGQQVILVGQGPSLGVRVVIPTTNNQQTEFVVEYGPIAQALAPEEEGDDENQLADLPPQEFPDINNVPMALRPAVEDLARLGVLTTAESKDELQPNEAMDRSTFVRWLVTTHNRFYGDRPSQQIRLATENDAPLFQDVPKTHPDFAYIQGLAMAGFLPSSLTGEQTNLFRPDAPLTRETLLQWKVPLDMQKNLTTTSIDRIEQTWGFKDSNRINPNALSAVAADYGNGDLSNIRRLFGQTLILQPQKTVTRAEAAAALWFLGNPSEGLSAQDVARHRDPS</sequence>
<dbReference type="EMBL" id="JAKKUT010000002">
    <property type="protein sequence ID" value="MDG2991393.1"/>
    <property type="molecule type" value="Genomic_DNA"/>
</dbReference>
<dbReference type="Pfam" id="PF00395">
    <property type="entry name" value="SLH"/>
    <property type="match status" value="1"/>
</dbReference>
<dbReference type="PANTHER" id="PTHR33740">
    <property type="entry name" value="GPI-ANCHORED ADHESIN-LIKE PROTEIN"/>
    <property type="match status" value="1"/>
</dbReference>
<dbReference type="InterPro" id="IPR001119">
    <property type="entry name" value="SLH_dom"/>
</dbReference>
<dbReference type="PROSITE" id="PS51257">
    <property type="entry name" value="PROKAR_LIPOPROTEIN"/>
    <property type="match status" value="1"/>
</dbReference>
<evidence type="ECO:0000313" key="4">
    <source>
        <dbReference type="Proteomes" id="UP001154265"/>
    </source>
</evidence>
<dbReference type="RefSeq" id="WP_277867262.1">
    <property type="nucleotide sequence ID" value="NZ_JAKKUT010000002.1"/>
</dbReference>
<protein>
    <submittedName>
        <fullName evidence="3">S-layer homology domain-containing protein</fullName>
    </submittedName>
</protein>
<keyword evidence="4" id="KW-1185">Reference proteome</keyword>
<reference evidence="3" key="1">
    <citation type="journal article" date="2022" name="Genome Biol. Evol.">
        <title>A New Gene Family Diagnostic for Intracellular Biomineralization of Amorphous Ca Carbonates by Cyanobacteria.</title>
        <authorList>
            <person name="Benzerara K."/>
            <person name="Duprat E."/>
            <person name="Bitard-Feildel T."/>
            <person name="Caumes G."/>
            <person name="Cassier-Chauvat C."/>
            <person name="Chauvat F."/>
            <person name="Dezi M."/>
            <person name="Diop S.I."/>
            <person name="Gaschignard G."/>
            <person name="Gorgen S."/>
            <person name="Gugger M."/>
            <person name="Lopez-Garcia P."/>
            <person name="Millet M."/>
            <person name="Skouri-Panet F."/>
            <person name="Moreira D."/>
            <person name="Callebaut I."/>
        </authorList>
    </citation>
    <scope>NUCLEOTIDE SEQUENCE</scope>
    <source>
        <strain evidence="3">G9</strain>
    </source>
</reference>
<feature type="signal peptide" evidence="1">
    <location>
        <begin position="1"/>
        <end position="27"/>
    </location>
</feature>
<dbReference type="PANTHER" id="PTHR33740:SF3">
    <property type="entry name" value="GPI-ANCHORED ADHESIN-LIKE PROTEIN"/>
    <property type="match status" value="1"/>
</dbReference>
<feature type="chain" id="PRO_5045289364" evidence="1">
    <location>
        <begin position="28"/>
        <end position="389"/>
    </location>
</feature>